<dbReference type="Gene3D" id="3.40.50.150">
    <property type="entry name" value="Vaccinia Virus protein VP39"/>
    <property type="match status" value="1"/>
</dbReference>
<protein>
    <submittedName>
        <fullName evidence="4">Methyltransferase</fullName>
    </submittedName>
</protein>
<name>A0A8J2YV44_9PROT</name>
<keyword evidence="2" id="KW-0949">S-adenosyl-L-methionine</keyword>
<evidence type="ECO:0000313" key="4">
    <source>
        <dbReference type="EMBL" id="GGF26471.1"/>
    </source>
</evidence>
<dbReference type="GO" id="GO:0008168">
    <property type="term" value="F:methyltransferase activity"/>
    <property type="evidence" value="ECO:0007669"/>
    <property type="project" value="UniProtKB-KW"/>
</dbReference>
<keyword evidence="1 4" id="KW-0808">Transferase</keyword>
<keyword evidence="5" id="KW-1185">Reference proteome</keyword>
<sequence length="249" mass="26286">MTEVPAGLTQDTLMGGRVVLRQPTDGFRAAIDPVLLAASVPATARDSVLEIGTGTGAAALCLARRVKGVRVTGLELQRDLVRLAGENAALNGLEAEVAIVFGDLLNPPPRLAPGGFDHVMANPPYLEAGSATLPEDAPRRMAVGEGAADLEAWVRFALAMVRPKGTITFIHRADRLDGLLTRLHGKAGEIVVFPLWPAVGKPAKRVLVRARRDIQTPTRVAPGLVLHAADGKFTAEADAVLRDGWGLVL</sequence>
<accession>A0A8J2YV44</accession>
<gene>
    <name evidence="4" type="ORF">GCM10011611_35650</name>
</gene>
<dbReference type="CDD" id="cd02440">
    <property type="entry name" value="AdoMet_MTases"/>
    <property type="match status" value="1"/>
</dbReference>
<evidence type="ECO:0000313" key="5">
    <source>
        <dbReference type="Proteomes" id="UP000646365"/>
    </source>
</evidence>
<reference evidence="4" key="2">
    <citation type="submission" date="2020-09" db="EMBL/GenBank/DDBJ databases">
        <authorList>
            <person name="Sun Q."/>
            <person name="Zhou Y."/>
        </authorList>
    </citation>
    <scope>NUCLEOTIDE SEQUENCE</scope>
    <source>
        <strain evidence="4">CGMCC 1.15725</strain>
    </source>
</reference>
<comment type="caution">
    <text evidence="4">The sequence shown here is derived from an EMBL/GenBank/DDBJ whole genome shotgun (WGS) entry which is preliminary data.</text>
</comment>
<proteinExistence type="predicted"/>
<evidence type="ECO:0000259" key="3">
    <source>
        <dbReference type="Pfam" id="PF05175"/>
    </source>
</evidence>
<dbReference type="Pfam" id="PF05175">
    <property type="entry name" value="MTS"/>
    <property type="match status" value="1"/>
</dbReference>
<reference evidence="4" key="1">
    <citation type="journal article" date="2014" name="Int. J. Syst. Evol. Microbiol.">
        <title>Complete genome sequence of Corynebacterium casei LMG S-19264T (=DSM 44701T), isolated from a smear-ripened cheese.</title>
        <authorList>
            <consortium name="US DOE Joint Genome Institute (JGI-PGF)"/>
            <person name="Walter F."/>
            <person name="Albersmeier A."/>
            <person name="Kalinowski J."/>
            <person name="Ruckert C."/>
        </authorList>
    </citation>
    <scope>NUCLEOTIDE SEQUENCE</scope>
    <source>
        <strain evidence="4">CGMCC 1.15725</strain>
    </source>
</reference>
<organism evidence="4 5">
    <name type="scientific">Aliidongia dinghuensis</name>
    <dbReference type="NCBI Taxonomy" id="1867774"/>
    <lineage>
        <taxon>Bacteria</taxon>
        <taxon>Pseudomonadati</taxon>
        <taxon>Pseudomonadota</taxon>
        <taxon>Alphaproteobacteria</taxon>
        <taxon>Rhodospirillales</taxon>
        <taxon>Dongiaceae</taxon>
        <taxon>Aliidongia</taxon>
    </lineage>
</organism>
<dbReference type="RefSeq" id="WP_189048178.1">
    <property type="nucleotide sequence ID" value="NZ_BMJQ01000009.1"/>
</dbReference>
<dbReference type="InterPro" id="IPR029063">
    <property type="entry name" value="SAM-dependent_MTases_sf"/>
</dbReference>
<dbReference type="SUPFAM" id="SSF53335">
    <property type="entry name" value="S-adenosyl-L-methionine-dependent methyltransferases"/>
    <property type="match status" value="1"/>
</dbReference>
<dbReference type="AlphaFoldDB" id="A0A8J2YV44"/>
<dbReference type="GO" id="GO:0032259">
    <property type="term" value="P:methylation"/>
    <property type="evidence" value="ECO:0007669"/>
    <property type="project" value="UniProtKB-KW"/>
</dbReference>
<keyword evidence="1 4" id="KW-0489">Methyltransferase</keyword>
<dbReference type="EMBL" id="BMJQ01000009">
    <property type="protein sequence ID" value="GGF26471.1"/>
    <property type="molecule type" value="Genomic_DNA"/>
</dbReference>
<feature type="domain" description="Methyltransferase small" evidence="3">
    <location>
        <begin position="35"/>
        <end position="129"/>
    </location>
</feature>
<dbReference type="PANTHER" id="PTHR47739">
    <property type="entry name" value="TRNA1(VAL) (ADENINE(37)-N6)-METHYLTRANSFERASE"/>
    <property type="match status" value="1"/>
</dbReference>
<evidence type="ECO:0000256" key="1">
    <source>
        <dbReference type="ARBA" id="ARBA00022603"/>
    </source>
</evidence>
<dbReference type="Proteomes" id="UP000646365">
    <property type="component" value="Unassembled WGS sequence"/>
</dbReference>
<dbReference type="PANTHER" id="PTHR47739:SF1">
    <property type="entry name" value="TRNA1(VAL) (ADENINE(37)-N6)-METHYLTRANSFERASE"/>
    <property type="match status" value="1"/>
</dbReference>
<dbReference type="InterPro" id="IPR007848">
    <property type="entry name" value="Small_mtfrase_dom"/>
</dbReference>
<evidence type="ECO:0000256" key="2">
    <source>
        <dbReference type="ARBA" id="ARBA00022691"/>
    </source>
</evidence>
<dbReference type="InterPro" id="IPR050210">
    <property type="entry name" value="tRNA_Adenine-N(6)_MTase"/>
</dbReference>